<evidence type="ECO:0000313" key="3">
    <source>
        <dbReference type="Proteomes" id="UP000314294"/>
    </source>
</evidence>
<dbReference type="PANTHER" id="PTHR46337:SF1">
    <property type="entry name" value="RCC1-LIKE G EXCHANGING FACTOR-LIKE PROTEIN"/>
    <property type="match status" value="1"/>
</dbReference>
<dbReference type="Gene3D" id="2.130.10.30">
    <property type="entry name" value="Regulator of chromosome condensation 1/beta-lactamase-inhibitor protein II"/>
    <property type="match status" value="1"/>
</dbReference>
<dbReference type="PANTHER" id="PTHR46337">
    <property type="entry name" value="RCC1-LIKE G EXCHANGING FACTOR-LIKE PROTEIN"/>
    <property type="match status" value="1"/>
</dbReference>
<comment type="caution">
    <text evidence="2">The sequence shown here is derived from an EMBL/GenBank/DDBJ whole genome shotgun (WGS) entry which is preliminary data.</text>
</comment>
<dbReference type="AlphaFoldDB" id="A0A4Z2E119"/>
<dbReference type="PROSITE" id="PS50012">
    <property type="entry name" value="RCC1_3"/>
    <property type="match status" value="1"/>
</dbReference>
<dbReference type="GO" id="GO:0070131">
    <property type="term" value="P:positive regulation of mitochondrial translation"/>
    <property type="evidence" value="ECO:0007669"/>
    <property type="project" value="TreeGrafter"/>
</dbReference>
<sequence length="82" mass="8947">MIPSSLFGASEFHPAVAVTAVRCGLDHFAAVTDRGELFVWGKNVRGCLGIGKRDDQYFPWRVRPQGLLPLEGKTTRFTSPGG</sequence>
<dbReference type="Proteomes" id="UP000314294">
    <property type="component" value="Unassembled WGS sequence"/>
</dbReference>
<dbReference type="Pfam" id="PF13540">
    <property type="entry name" value="RCC1_2"/>
    <property type="match status" value="1"/>
</dbReference>
<organism evidence="2 3">
    <name type="scientific">Liparis tanakae</name>
    <name type="common">Tanaka's snailfish</name>
    <dbReference type="NCBI Taxonomy" id="230148"/>
    <lineage>
        <taxon>Eukaryota</taxon>
        <taxon>Metazoa</taxon>
        <taxon>Chordata</taxon>
        <taxon>Craniata</taxon>
        <taxon>Vertebrata</taxon>
        <taxon>Euteleostomi</taxon>
        <taxon>Actinopterygii</taxon>
        <taxon>Neopterygii</taxon>
        <taxon>Teleostei</taxon>
        <taxon>Neoteleostei</taxon>
        <taxon>Acanthomorphata</taxon>
        <taxon>Eupercaria</taxon>
        <taxon>Perciformes</taxon>
        <taxon>Cottioidei</taxon>
        <taxon>Cottales</taxon>
        <taxon>Liparidae</taxon>
        <taxon>Liparis</taxon>
    </lineage>
</organism>
<dbReference type="InterPro" id="IPR053035">
    <property type="entry name" value="Mitochondrial_GEF_domain"/>
</dbReference>
<feature type="repeat" description="RCC1" evidence="1">
    <location>
        <begin position="35"/>
        <end position="82"/>
    </location>
</feature>
<reference evidence="2 3" key="1">
    <citation type="submission" date="2019-03" db="EMBL/GenBank/DDBJ databases">
        <title>First draft genome of Liparis tanakae, snailfish: a comprehensive survey of snailfish specific genes.</title>
        <authorList>
            <person name="Kim W."/>
            <person name="Song I."/>
            <person name="Jeong J.-H."/>
            <person name="Kim D."/>
            <person name="Kim S."/>
            <person name="Ryu S."/>
            <person name="Song J.Y."/>
            <person name="Lee S.K."/>
        </authorList>
    </citation>
    <scope>NUCLEOTIDE SEQUENCE [LARGE SCALE GENOMIC DNA]</scope>
    <source>
        <tissue evidence="2">Muscle</tissue>
    </source>
</reference>
<dbReference type="GO" id="GO:0005743">
    <property type="term" value="C:mitochondrial inner membrane"/>
    <property type="evidence" value="ECO:0007669"/>
    <property type="project" value="TreeGrafter"/>
</dbReference>
<name>A0A4Z2E119_9TELE</name>
<dbReference type="InterPro" id="IPR000408">
    <property type="entry name" value="Reg_chr_condens"/>
</dbReference>
<accession>A0A4Z2E119</accession>
<protein>
    <submittedName>
        <fullName evidence="2">Williams-Beuren syndrome chromosomal region 16</fullName>
    </submittedName>
</protein>
<dbReference type="EMBL" id="SRLO01022196">
    <property type="protein sequence ID" value="TNN22491.1"/>
    <property type="molecule type" value="Genomic_DNA"/>
</dbReference>
<evidence type="ECO:0000313" key="2">
    <source>
        <dbReference type="EMBL" id="TNN22491.1"/>
    </source>
</evidence>
<dbReference type="GO" id="GO:0005085">
    <property type="term" value="F:guanyl-nucleotide exchange factor activity"/>
    <property type="evidence" value="ECO:0007669"/>
    <property type="project" value="TreeGrafter"/>
</dbReference>
<proteinExistence type="predicted"/>
<evidence type="ECO:0000256" key="1">
    <source>
        <dbReference type="PROSITE-ProRule" id="PRU00235"/>
    </source>
</evidence>
<keyword evidence="3" id="KW-1185">Reference proteome</keyword>
<gene>
    <name evidence="2" type="primary">Wbscr16</name>
    <name evidence="2" type="ORF">EYF80_067395</name>
</gene>
<dbReference type="SUPFAM" id="SSF50985">
    <property type="entry name" value="RCC1/BLIP-II"/>
    <property type="match status" value="1"/>
</dbReference>
<dbReference type="GO" id="GO:0019843">
    <property type="term" value="F:rRNA binding"/>
    <property type="evidence" value="ECO:0007669"/>
    <property type="project" value="TreeGrafter"/>
</dbReference>
<dbReference type="InterPro" id="IPR009091">
    <property type="entry name" value="RCC1/BLIP-II"/>
</dbReference>
<dbReference type="OrthoDB" id="70707at2759"/>